<evidence type="ECO:0000313" key="4">
    <source>
        <dbReference type="Proteomes" id="UP000286681"/>
    </source>
</evidence>
<dbReference type="AlphaFoldDB" id="A0A1L6JHB9"/>
<dbReference type="EMBL" id="QQWO01000018">
    <property type="protein sequence ID" value="RSV00278.1"/>
    <property type="molecule type" value="Genomic_DNA"/>
</dbReference>
<reference evidence="3" key="2">
    <citation type="submission" date="2016-12" db="EMBL/GenBank/DDBJ databases">
        <title>Whole genome sequencing of Sphingomonas sp. ABOJV.</title>
        <authorList>
            <person name="Conlan S."/>
            <person name="Thomas P.J."/>
            <person name="Mullikin J."/>
            <person name="Palmore T.N."/>
            <person name="Frank K.M."/>
            <person name="Segre J.A."/>
        </authorList>
    </citation>
    <scope>NUCLEOTIDE SEQUENCE [LARGE SCALE GENOMIC DNA]</scope>
    <source>
        <strain evidence="3">ABOJV</strain>
        <plasmid evidence="3">Plasmid tig00000001</plasmid>
    </source>
</reference>
<reference evidence="1" key="1">
    <citation type="submission" date="2016-12" db="EMBL/GenBank/DDBJ databases">
        <title>Whole genome sequencing of Sphingomonas koreensis.</title>
        <authorList>
            <person name="Conlan S."/>
            <person name="Thomas P.J."/>
            <person name="Mullikin J."/>
            <person name="Palmore T.N."/>
            <person name="Frank K.M."/>
            <person name="Segre J.A."/>
        </authorList>
    </citation>
    <scope>NUCLEOTIDE SEQUENCE</scope>
    <source>
        <strain evidence="1">ABOJV</strain>
        <plasmid evidence="1">tig00000001</plasmid>
    </source>
</reference>
<protein>
    <submittedName>
        <fullName evidence="1">Uncharacterized protein</fullName>
    </submittedName>
</protein>
<keyword evidence="3" id="KW-1185">Reference proteome</keyword>
<dbReference type="EMBL" id="CP018821">
    <property type="protein sequence ID" value="APR55303.1"/>
    <property type="molecule type" value="Genomic_DNA"/>
</dbReference>
<dbReference type="Proteomes" id="UP000286681">
    <property type="component" value="Unassembled WGS sequence"/>
</dbReference>
<dbReference type="KEGG" id="skr:BRX40_22115"/>
<name>A0A1L6JHB9_9SPHN</name>
<keyword evidence="1" id="KW-0614">Plasmid</keyword>
<evidence type="ECO:0000313" key="1">
    <source>
        <dbReference type="EMBL" id="APR55303.1"/>
    </source>
</evidence>
<gene>
    <name evidence="1" type="ORF">BRX40_22115</name>
    <name evidence="2" type="ORF">CA257_18235</name>
</gene>
<evidence type="ECO:0000313" key="2">
    <source>
        <dbReference type="EMBL" id="RSV00278.1"/>
    </source>
</evidence>
<accession>A0A1L6JHB9</accession>
<organism evidence="1 3">
    <name type="scientific">Sphingomonas koreensis</name>
    <dbReference type="NCBI Taxonomy" id="93064"/>
    <lineage>
        <taxon>Bacteria</taxon>
        <taxon>Pseudomonadati</taxon>
        <taxon>Pseudomonadota</taxon>
        <taxon>Alphaproteobacteria</taxon>
        <taxon>Sphingomonadales</taxon>
        <taxon>Sphingomonadaceae</taxon>
        <taxon>Sphingomonas</taxon>
    </lineage>
</organism>
<proteinExistence type="predicted"/>
<geneLocation type="plasmid" evidence="1 3">
    <name>tig00000001</name>
</geneLocation>
<evidence type="ECO:0000313" key="3">
    <source>
        <dbReference type="Proteomes" id="UP000185161"/>
    </source>
</evidence>
<reference evidence="2 4" key="3">
    <citation type="submission" date="2018-07" db="EMBL/GenBank/DDBJ databases">
        <title>Genomic and Epidemiologic Investigation of an Indolent Hospital Outbreak.</title>
        <authorList>
            <person name="Johnson R.C."/>
            <person name="Deming C."/>
            <person name="Conlan S."/>
            <person name="Zellmer C.J."/>
            <person name="Michelin A.V."/>
            <person name="Lee-Lin S."/>
            <person name="Thomas P.J."/>
            <person name="Park M."/>
            <person name="Weingarten R.A."/>
            <person name="Less J."/>
            <person name="Dekker J.P."/>
            <person name="Frank K.M."/>
            <person name="Musser K.A."/>
            <person name="Mcquiston J.R."/>
            <person name="Henderson D.K."/>
            <person name="Lau A.F."/>
            <person name="Palmore T.N."/>
            <person name="Segre J.A."/>
        </authorList>
    </citation>
    <scope>NUCLEOTIDE SEQUENCE [LARGE SCALE GENOMIC DNA]</scope>
    <source>
        <strain evidence="2 4">SK-NIH.Env10_0317</strain>
    </source>
</reference>
<sequence>MAFANYENGVHGPFTDLGQRAERMDNPLIREGAGQGRNDFALVSQEVCVRRRIALRRLRRRDW</sequence>
<dbReference type="Proteomes" id="UP000185161">
    <property type="component" value="Plasmid tig00000001"/>
</dbReference>